<dbReference type="Proteomes" id="UP000245778">
    <property type="component" value="Unassembled WGS sequence"/>
</dbReference>
<dbReference type="Pfam" id="PF10934">
    <property type="entry name" value="Sheath_initiator"/>
    <property type="match status" value="1"/>
</dbReference>
<organism evidence="1 2">
    <name type="scientific">Intestinimonas butyriciproducens</name>
    <dbReference type="NCBI Taxonomy" id="1297617"/>
    <lineage>
        <taxon>Bacteria</taxon>
        <taxon>Bacillati</taxon>
        <taxon>Bacillota</taxon>
        <taxon>Clostridia</taxon>
        <taxon>Eubacteriales</taxon>
        <taxon>Intestinimonas</taxon>
    </lineage>
</organism>
<protein>
    <submittedName>
        <fullName evidence="1">Uncharacterized protein DUF2634</fullName>
    </submittedName>
</protein>
<dbReference type="InterPro" id="IPR020288">
    <property type="entry name" value="Sheath_initiator"/>
</dbReference>
<dbReference type="OrthoDB" id="89089at2"/>
<dbReference type="RefSeq" id="WP_116722676.1">
    <property type="nucleotide sequence ID" value="NZ_CP011524.1"/>
</dbReference>
<proteinExistence type="predicted"/>
<reference evidence="1 2" key="1">
    <citation type="submission" date="2018-04" db="EMBL/GenBank/DDBJ databases">
        <title>Genomic Encyclopedia of Type Strains, Phase IV (KMG-IV): sequencing the most valuable type-strain genomes for metagenomic binning, comparative biology and taxonomic classification.</title>
        <authorList>
            <person name="Goeker M."/>
        </authorList>
    </citation>
    <scope>NUCLEOTIDE SEQUENCE [LARGE SCALE GENOMIC DNA]</scope>
    <source>
        <strain evidence="1 2">DSM 26588</strain>
    </source>
</reference>
<name>A0A2U1B852_9FIRM</name>
<dbReference type="AlphaFoldDB" id="A0A2U1B852"/>
<gene>
    <name evidence="1" type="ORF">C7373_1353</name>
</gene>
<comment type="caution">
    <text evidence="1">The sequence shown here is derived from an EMBL/GenBank/DDBJ whole genome shotgun (WGS) entry which is preliminary data.</text>
</comment>
<dbReference type="GeneID" id="93228625"/>
<accession>A0A2U1B852</accession>
<evidence type="ECO:0000313" key="1">
    <source>
        <dbReference type="EMBL" id="PVY44853.1"/>
    </source>
</evidence>
<evidence type="ECO:0000313" key="2">
    <source>
        <dbReference type="Proteomes" id="UP000245778"/>
    </source>
</evidence>
<dbReference type="EMBL" id="QEKK01000035">
    <property type="protein sequence ID" value="PVY44853.1"/>
    <property type="molecule type" value="Genomic_DNA"/>
</dbReference>
<dbReference type="Gene3D" id="3.10.450.40">
    <property type="match status" value="1"/>
</dbReference>
<sequence length="142" mass="16166">MSTTLFPVVQPEAVRTGTALPLCREVKWDYDGNRPVFRNGEPETVEGAEAVRVWAWLALHTTRFRHEIYSRAYGTELENLMGQPYTEALKQSEAQRYVREALEINPYISAVEDVGVDFDDGRLSISCTVRTIYGTSEVRLHV</sequence>